<organism evidence="2">
    <name type="scientific">Acidithiobacillus ferrivorans</name>
    <dbReference type="NCBI Taxonomy" id="160808"/>
    <lineage>
        <taxon>Bacteria</taxon>
        <taxon>Pseudomonadati</taxon>
        <taxon>Pseudomonadota</taxon>
        <taxon>Acidithiobacillia</taxon>
        <taxon>Acidithiobacillales</taxon>
        <taxon>Acidithiobacillaceae</taxon>
        <taxon>Acidithiobacillus</taxon>
    </lineage>
</organism>
<keyword evidence="4" id="KW-1185">Reference proteome</keyword>
<reference evidence="3 4" key="3">
    <citation type="submission" date="2017-03" db="EMBL/GenBank/DDBJ databases">
        <authorList>
            <person name="Regsiter A."/>
            <person name="William W."/>
        </authorList>
    </citation>
    <scope>NUCLEOTIDE SEQUENCE [LARGE SCALE GENOMIC DNA]</scope>
    <source>
        <strain evidence="3">PRJEB5721</strain>
    </source>
</reference>
<gene>
    <name evidence="3" type="ORF">AFERRI_20508</name>
    <name evidence="2" type="ORF">AFERRI_370052</name>
</gene>
<dbReference type="Proteomes" id="UP000193925">
    <property type="component" value="Chromosome AFERRI"/>
</dbReference>
<dbReference type="EMBL" id="LT841305">
    <property type="protein sequence ID" value="SMH65724.1"/>
    <property type="molecule type" value="Genomic_DNA"/>
</dbReference>
<name>A0A060UT40_9PROT</name>
<dbReference type="AlphaFoldDB" id="A0A060UT40"/>
<dbReference type="EMBL" id="CCCS020000031">
    <property type="protein sequence ID" value="CDQ09948.1"/>
    <property type="molecule type" value="Genomic_DNA"/>
</dbReference>
<sequence length="76" mass="8046">MGFQPRGPGQPPPRPTALAGGCPRGQDKTALARDLLGHLEDGCAKLFVTWRAMDARRRFPEVFAGGAYLPLAANGA</sequence>
<dbReference type="Gene3D" id="3.20.20.80">
    <property type="entry name" value="Glycosidases"/>
    <property type="match status" value="1"/>
</dbReference>
<accession>A0A060UT40</accession>
<evidence type="ECO:0000256" key="1">
    <source>
        <dbReference type="SAM" id="MobiDB-lite"/>
    </source>
</evidence>
<feature type="region of interest" description="Disordered" evidence="1">
    <location>
        <begin position="1"/>
        <end position="24"/>
    </location>
</feature>
<evidence type="ECO:0000313" key="2">
    <source>
        <dbReference type="EMBL" id="CDQ09948.1"/>
    </source>
</evidence>
<reference evidence="2" key="1">
    <citation type="submission" date="2014-03" db="EMBL/GenBank/DDBJ databases">
        <authorList>
            <person name="Genoscope - CEA"/>
        </authorList>
    </citation>
    <scope>NUCLEOTIDE SEQUENCE [LARGE SCALE GENOMIC DNA]</scope>
    <source>
        <strain evidence="2">CF27</strain>
    </source>
</reference>
<evidence type="ECO:0000313" key="4">
    <source>
        <dbReference type="Proteomes" id="UP000193925"/>
    </source>
</evidence>
<evidence type="ECO:0000313" key="3">
    <source>
        <dbReference type="EMBL" id="SMH65724.1"/>
    </source>
</evidence>
<reference evidence="2" key="2">
    <citation type="submission" date="2014-07" db="EMBL/GenBank/DDBJ databases">
        <title>Initial genome analysis of the psychrotolerant acidophile Acidithiobacillus ferrivorans CF27: insights into iron and sulfur oxidation pathways and into biofilm formation.</title>
        <authorList>
            <person name="Talla E."/>
            <person name="Hedrich S."/>
            <person name="Mangenot S."/>
            <person name="Ji B."/>
            <person name="Johnson D.B."/>
            <person name="Barbe V."/>
            <person name="Bonnefoy V."/>
        </authorList>
    </citation>
    <scope>NUCLEOTIDE SEQUENCE [LARGE SCALE GENOMIC DNA]</scope>
    <source>
        <strain evidence="2">CF27</strain>
    </source>
</reference>
<dbReference type="RefSeq" id="WP_035192221.1">
    <property type="nucleotide sequence ID" value="NZ_CCCS020000031.1"/>
</dbReference>
<proteinExistence type="predicted"/>
<protein>
    <submittedName>
        <fullName evidence="2">Uncharacterized protein</fullName>
    </submittedName>
</protein>